<comment type="caution">
    <text evidence="8">The sequence shown here is derived from an EMBL/GenBank/DDBJ whole genome shotgun (WGS) entry which is preliminary data.</text>
</comment>
<dbReference type="InterPro" id="IPR046357">
    <property type="entry name" value="PPIase_dom_sf"/>
</dbReference>
<dbReference type="PANTHER" id="PTHR43811">
    <property type="entry name" value="FKBP-TYPE PEPTIDYL-PROLYL CIS-TRANS ISOMERASE FKPA"/>
    <property type="match status" value="1"/>
</dbReference>
<dbReference type="OrthoDB" id="1295060at2759"/>
<keyword evidence="3 5" id="KW-0697">Rotamase</keyword>
<evidence type="ECO:0000256" key="2">
    <source>
        <dbReference type="ARBA" id="ARBA00013194"/>
    </source>
</evidence>
<dbReference type="SUPFAM" id="SSF54534">
    <property type="entry name" value="FKBP-like"/>
    <property type="match status" value="1"/>
</dbReference>
<dbReference type="InterPro" id="IPR001179">
    <property type="entry name" value="PPIase_FKBP_dom"/>
</dbReference>
<feature type="compositionally biased region" description="Basic and acidic residues" evidence="6">
    <location>
        <begin position="1"/>
        <end position="21"/>
    </location>
</feature>
<keyword evidence="4 5" id="KW-0413">Isomerase</keyword>
<dbReference type="AlphaFoldDB" id="A0A9Q1M5X0"/>
<dbReference type="GO" id="GO:0003755">
    <property type="term" value="F:peptidyl-prolyl cis-trans isomerase activity"/>
    <property type="evidence" value="ECO:0007669"/>
    <property type="project" value="UniProtKB-KW"/>
</dbReference>
<dbReference type="EMBL" id="JAJAGQ010000011">
    <property type="protein sequence ID" value="KAJ8550223.1"/>
    <property type="molecule type" value="Genomic_DNA"/>
</dbReference>
<protein>
    <recommendedName>
        <fullName evidence="2 5">peptidylprolyl isomerase</fullName>
        <ecNumber evidence="2 5">5.2.1.8</ecNumber>
    </recommendedName>
</protein>
<evidence type="ECO:0000313" key="9">
    <source>
        <dbReference type="Proteomes" id="UP001152561"/>
    </source>
</evidence>
<feature type="compositionally biased region" description="Polar residues" evidence="6">
    <location>
        <begin position="272"/>
        <end position="282"/>
    </location>
</feature>
<proteinExistence type="predicted"/>
<reference evidence="9" key="1">
    <citation type="journal article" date="2023" name="Proc. Natl. Acad. Sci. U.S.A.">
        <title>Genomic and structural basis for evolution of tropane alkaloid biosynthesis.</title>
        <authorList>
            <person name="Wanga Y.-J."/>
            <person name="Taina T."/>
            <person name="Yua J.-Y."/>
            <person name="Lia J."/>
            <person name="Xua B."/>
            <person name="Chenc J."/>
            <person name="D'Auriad J.C."/>
            <person name="Huanga J.-P."/>
            <person name="Huanga S.-X."/>
        </authorList>
    </citation>
    <scope>NUCLEOTIDE SEQUENCE [LARGE SCALE GENOMIC DNA]</scope>
    <source>
        <strain evidence="9">cv. KIB-2019</strain>
    </source>
</reference>
<evidence type="ECO:0000256" key="1">
    <source>
        <dbReference type="ARBA" id="ARBA00000971"/>
    </source>
</evidence>
<name>A0A9Q1M5X0_9SOLA</name>
<dbReference type="PANTHER" id="PTHR43811:SF46">
    <property type="entry name" value="PEPTIDYLPROLYL ISOMERASE"/>
    <property type="match status" value="1"/>
</dbReference>
<evidence type="ECO:0000256" key="3">
    <source>
        <dbReference type="ARBA" id="ARBA00023110"/>
    </source>
</evidence>
<evidence type="ECO:0000259" key="7">
    <source>
        <dbReference type="PROSITE" id="PS50059"/>
    </source>
</evidence>
<organism evidence="8 9">
    <name type="scientific">Anisodus acutangulus</name>
    <dbReference type="NCBI Taxonomy" id="402998"/>
    <lineage>
        <taxon>Eukaryota</taxon>
        <taxon>Viridiplantae</taxon>
        <taxon>Streptophyta</taxon>
        <taxon>Embryophyta</taxon>
        <taxon>Tracheophyta</taxon>
        <taxon>Spermatophyta</taxon>
        <taxon>Magnoliopsida</taxon>
        <taxon>eudicotyledons</taxon>
        <taxon>Gunneridae</taxon>
        <taxon>Pentapetalae</taxon>
        <taxon>asterids</taxon>
        <taxon>lamiids</taxon>
        <taxon>Solanales</taxon>
        <taxon>Solanaceae</taxon>
        <taxon>Solanoideae</taxon>
        <taxon>Hyoscyameae</taxon>
        <taxon>Anisodus</taxon>
    </lineage>
</organism>
<feature type="domain" description="PPIase FKBP-type" evidence="7">
    <location>
        <begin position="302"/>
        <end position="436"/>
    </location>
</feature>
<keyword evidence="9" id="KW-1185">Reference proteome</keyword>
<evidence type="ECO:0000313" key="8">
    <source>
        <dbReference type="EMBL" id="KAJ8550223.1"/>
    </source>
</evidence>
<feature type="region of interest" description="Disordered" evidence="6">
    <location>
        <begin position="1"/>
        <end position="74"/>
    </location>
</feature>
<dbReference type="EC" id="5.2.1.8" evidence="2 5"/>
<evidence type="ECO:0000256" key="4">
    <source>
        <dbReference type="ARBA" id="ARBA00023235"/>
    </source>
</evidence>
<dbReference type="Gene3D" id="3.10.50.40">
    <property type="match status" value="1"/>
</dbReference>
<comment type="catalytic activity">
    <reaction evidence="1 5">
        <text>[protein]-peptidylproline (omega=180) = [protein]-peptidylproline (omega=0)</text>
        <dbReference type="Rhea" id="RHEA:16237"/>
        <dbReference type="Rhea" id="RHEA-COMP:10747"/>
        <dbReference type="Rhea" id="RHEA-COMP:10748"/>
        <dbReference type="ChEBI" id="CHEBI:83833"/>
        <dbReference type="ChEBI" id="CHEBI:83834"/>
        <dbReference type="EC" id="5.2.1.8"/>
    </reaction>
</comment>
<feature type="compositionally biased region" description="Low complexity" evidence="6">
    <location>
        <begin position="283"/>
        <end position="295"/>
    </location>
</feature>
<evidence type="ECO:0000256" key="6">
    <source>
        <dbReference type="SAM" id="MobiDB-lite"/>
    </source>
</evidence>
<gene>
    <name evidence="8" type="ORF">K7X08_035709</name>
</gene>
<feature type="region of interest" description="Disordered" evidence="6">
    <location>
        <begin position="241"/>
        <end position="295"/>
    </location>
</feature>
<dbReference type="PROSITE" id="PS50059">
    <property type="entry name" value="FKBP_PPIASE"/>
    <property type="match status" value="1"/>
</dbReference>
<evidence type="ECO:0000256" key="5">
    <source>
        <dbReference type="PROSITE-ProRule" id="PRU00277"/>
    </source>
</evidence>
<dbReference type="Proteomes" id="UP001152561">
    <property type="component" value="Unassembled WGS sequence"/>
</dbReference>
<sequence length="439" mass="49625">MKNSDTREDQTLRRDDSIEKKTKGKYLRLRPSLDDNDGGSKESKGKPSMKKKMINTEIPSLELEKNNLKRGRTPSVPHEEELFYLSDKFWGDVNKDHQMNQQFTRHSSTSSSIRPYESLDPDKCFVGELGLALKAITRNQSNPVQVALEQFKLLSQSLNIRKNYTNQILEARITSKKEELYELEEQKIAMSYLDTKIKHGRLVLDAYDASHGFETDCGFKEDTPKAMNEGNFPQATIACRKPITGKPLNTSPHSQEKRKKKKRMIENKENCCHSSIPSNAVASSEEINESSTSSQISSLQDGMTVEVLVKGKSYGKVALPGKKVTLFENSDRDAAKIMLLNDPFFCSGHKKVLKGLNIGIEGMHVGEKRRLTIPPSLGYTQIIAEMLIFKLFVVIPTLETFLCSHAFCRCSLGSKAEPPILPDSWLQYDVELVDICKRR</sequence>
<accession>A0A9Q1M5X0</accession>
<dbReference type="Pfam" id="PF00254">
    <property type="entry name" value="FKBP_C"/>
    <property type="match status" value="1"/>
</dbReference>